<dbReference type="RefSeq" id="WP_378250903.1">
    <property type="nucleotide sequence ID" value="NZ_JBHSKF010000020.1"/>
</dbReference>
<dbReference type="SUPFAM" id="SSF53271">
    <property type="entry name" value="PRTase-like"/>
    <property type="match status" value="1"/>
</dbReference>
<dbReference type="PANTHER" id="PTHR47505:SF1">
    <property type="entry name" value="DNA UTILIZATION PROTEIN YHGH"/>
    <property type="match status" value="1"/>
</dbReference>
<dbReference type="InterPro" id="IPR051910">
    <property type="entry name" value="ComF/GntX_DNA_util-trans"/>
</dbReference>
<name>A0ABW0EUX4_9PSEU</name>
<keyword evidence="3" id="KW-1185">Reference proteome</keyword>
<comment type="caution">
    <text evidence="2">The sequence shown here is derived from an EMBL/GenBank/DDBJ whole genome shotgun (WGS) entry which is preliminary data.</text>
</comment>
<protein>
    <submittedName>
        <fullName evidence="2">ComF family protein</fullName>
    </submittedName>
</protein>
<evidence type="ECO:0000256" key="1">
    <source>
        <dbReference type="SAM" id="SignalP"/>
    </source>
</evidence>
<organism evidence="2 3">
    <name type="scientific">Actinokineospora guangxiensis</name>
    <dbReference type="NCBI Taxonomy" id="1490288"/>
    <lineage>
        <taxon>Bacteria</taxon>
        <taxon>Bacillati</taxon>
        <taxon>Actinomycetota</taxon>
        <taxon>Actinomycetes</taxon>
        <taxon>Pseudonocardiales</taxon>
        <taxon>Pseudonocardiaceae</taxon>
        <taxon>Actinokineospora</taxon>
    </lineage>
</organism>
<feature type="chain" id="PRO_5046045976" evidence="1">
    <location>
        <begin position="22"/>
        <end position="226"/>
    </location>
</feature>
<feature type="signal peptide" evidence="1">
    <location>
        <begin position="1"/>
        <end position="21"/>
    </location>
</feature>
<evidence type="ECO:0000313" key="2">
    <source>
        <dbReference type="EMBL" id="MFC5290994.1"/>
    </source>
</evidence>
<gene>
    <name evidence="2" type="ORF">ACFPM7_28430</name>
</gene>
<keyword evidence="1" id="KW-0732">Signal</keyword>
<dbReference type="Proteomes" id="UP001596157">
    <property type="component" value="Unassembled WGS sequence"/>
</dbReference>
<accession>A0ABW0EUX4</accession>
<evidence type="ECO:0000313" key="3">
    <source>
        <dbReference type="Proteomes" id="UP001596157"/>
    </source>
</evidence>
<dbReference type="PANTHER" id="PTHR47505">
    <property type="entry name" value="DNA UTILIZATION PROTEIN YHGH"/>
    <property type="match status" value="1"/>
</dbReference>
<sequence length="226" mass="23729">MRWLRMILDLLFPARCAGCSAAGVAWCALCASSADGLFEVRRTALRGGVRAFAVTAYAGPARRLVLAYKERGRRELAAVFGLALAEAVPKVLARTADQARAGPAARCWLVPAPSRWTAVRSRGGNHVEAAARRAAGELRRRGVRAEVAPVLRLRGRVRDSVGLSGAGRAANLHGRVHLRGTPPPQGEPTLLVDDVITTGATAAACATTLHHAGVHTTAVLALTATL</sequence>
<proteinExistence type="predicted"/>
<dbReference type="Gene3D" id="3.40.50.2020">
    <property type="match status" value="1"/>
</dbReference>
<reference evidence="3" key="1">
    <citation type="journal article" date="2019" name="Int. J. Syst. Evol. Microbiol.">
        <title>The Global Catalogue of Microorganisms (GCM) 10K type strain sequencing project: providing services to taxonomists for standard genome sequencing and annotation.</title>
        <authorList>
            <consortium name="The Broad Institute Genomics Platform"/>
            <consortium name="The Broad Institute Genome Sequencing Center for Infectious Disease"/>
            <person name="Wu L."/>
            <person name="Ma J."/>
        </authorList>
    </citation>
    <scope>NUCLEOTIDE SEQUENCE [LARGE SCALE GENOMIC DNA]</scope>
    <source>
        <strain evidence="3">CCUG 59778</strain>
    </source>
</reference>
<dbReference type="InterPro" id="IPR029057">
    <property type="entry name" value="PRTase-like"/>
</dbReference>
<dbReference type="EMBL" id="JBHSKF010000020">
    <property type="protein sequence ID" value="MFC5290994.1"/>
    <property type="molecule type" value="Genomic_DNA"/>
</dbReference>